<protein>
    <submittedName>
        <fullName evidence="2">Uncharacterized protein</fullName>
    </submittedName>
</protein>
<feature type="region of interest" description="Disordered" evidence="1">
    <location>
        <begin position="154"/>
        <end position="177"/>
    </location>
</feature>
<evidence type="ECO:0000313" key="2">
    <source>
        <dbReference type="EMBL" id="MED6223545.1"/>
    </source>
</evidence>
<dbReference type="Proteomes" id="UP001341840">
    <property type="component" value="Unassembled WGS sequence"/>
</dbReference>
<sequence length="177" mass="19996">MQKRRLLLDRVDVNQQLNQAKMGKSNVEKKSKAAAKPVKKKNSVKDGHEFRCLPKTVAQMFIYLKDHLDKRPLVDEMGLGALSYLPNKYLNQRLLKQIYDRYDIYDNTIYSDAAASDECRSLVAIDFNDAAGAFFFFEAGGNIVEEDTATTAAEVQSKADRRPVRDNSDDSVSHAMV</sequence>
<reference evidence="2 3" key="1">
    <citation type="journal article" date="2023" name="Plants (Basel)">
        <title>Bridging the Gap: Combining Genomics and Transcriptomics Approaches to Understand Stylosanthes scabra, an Orphan Legume from the Brazilian Caatinga.</title>
        <authorList>
            <person name="Ferreira-Neto J.R.C."/>
            <person name="da Silva M.D."/>
            <person name="Binneck E."/>
            <person name="de Melo N.F."/>
            <person name="da Silva R.H."/>
            <person name="de Melo A.L.T.M."/>
            <person name="Pandolfi V."/>
            <person name="Bustamante F.O."/>
            <person name="Brasileiro-Vidal A.C."/>
            <person name="Benko-Iseppon A.M."/>
        </authorList>
    </citation>
    <scope>NUCLEOTIDE SEQUENCE [LARGE SCALE GENOMIC DNA]</scope>
    <source>
        <tissue evidence="2">Leaves</tissue>
    </source>
</reference>
<comment type="caution">
    <text evidence="2">The sequence shown here is derived from an EMBL/GenBank/DDBJ whole genome shotgun (WGS) entry which is preliminary data.</text>
</comment>
<name>A0ABU6ZNJ9_9FABA</name>
<gene>
    <name evidence="2" type="ORF">PIB30_074951</name>
</gene>
<dbReference type="EMBL" id="JASCZI010272804">
    <property type="protein sequence ID" value="MED6223545.1"/>
    <property type="molecule type" value="Genomic_DNA"/>
</dbReference>
<evidence type="ECO:0000256" key="1">
    <source>
        <dbReference type="SAM" id="MobiDB-lite"/>
    </source>
</evidence>
<feature type="region of interest" description="Disordered" evidence="1">
    <location>
        <begin position="22"/>
        <end position="42"/>
    </location>
</feature>
<organism evidence="2 3">
    <name type="scientific">Stylosanthes scabra</name>
    <dbReference type="NCBI Taxonomy" id="79078"/>
    <lineage>
        <taxon>Eukaryota</taxon>
        <taxon>Viridiplantae</taxon>
        <taxon>Streptophyta</taxon>
        <taxon>Embryophyta</taxon>
        <taxon>Tracheophyta</taxon>
        <taxon>Spermatophyta</taxon>
        <taxon>Magnoliopsida</taxon>
        <taxon>eudicotyledons</taxon>
        <taxon>Gunneridae</taxon>
        <taxon>Pentapetalae</taxon>
        <taxon>rosids</taxon>
        <taxon>fabids</taxon>
        <taxon>Fabales</taxon>
        <taxon>Fabaceae</taxon>
        <taxon>Papilionoideae</taxon>
        <taxon>50 kb inversion clade</taxon>
        <taxon>dalbergioids sensu lato</taxon>
        <taxon>Dalbergieae</taxon>
        <taxon>Pterocarpus clade</taxon>
        <taxon>Stylosanthes</taxon>
    </lineage>
</organism>
<accession>A0ABU6ZNJ9</accession>
<proteinExistence type="predicted"/>
<evidence type="ECO:0000313" key="3">
    <source>
        <dbReference type="Proteomes" id="UP001341840"/>
    </source>
</evidence>
<keyword evidence="3" id="KW-1185">Reference proteome</keyword>
<feature type="compositionally biased region" description="Basic and acidic residues" evidence="1">
    <location>
        <begin position="157"/>
        <end position="177"/>
    </location>
</feature>